<dbReference type="RefSeq" id="WP_269308888.1">
    <property type="nucleotide sequence ID" value="NZ_CP098242.1"/>
</dbReference>
<name>A0A9E9P3D5_9BURK</name>
<gene>
    <name evidence="1" type="ORF">NB640_11780</name>
</gene>
<proteinExistence type="predicted"/>
<dbReference type="AlphaFoldDB" id="A0A9E9P3D5"/>
<dbReference type="KEGG" id="ovb:NB640_11780"/>
<evidence type="ECO:0000313" key="1">
    <source>
        <dbReference type="EMBL" id="WAW09883.1"/>
    </source>
</evidence>
<sequence length="111" mass="12229">MTPLYTIHVRRDAHTLTPVFVPEYEIALLQALFGTENVLNSDNARADENGNGTAAGDFKAAEDEYARLEIKYGEELVESVYGKRMTRALDNAIEAAKKPRAGRGRSDAAKD</sequence>
<dbReference type="EMBL" id="CP098242">
    <property type="protein sequence ID" value="WAW09883.1"/>
    <property type="molecule type" value="Genomic_DNA"/>
</dbReference>
<protein>
    <submittedName>
        <fullName evidence="1">Uncharacterized protein</fullName>
    </submittedName>
</protein>
<dbReference type="Proteomes" id="UP001156215">
    <property type="component" value="Chromosome"/>
</dbReference>
<keyword evidence="2" id="KW-1185">Reference proteome</keyword>
<reference evidence="1" key="1">
    <citation type="journal article" date="2022" name="Front. Microbiol.">
        <title>New perspectives on an old grouping: The genomic and phenotypic variability of Oxalobacter formigenes and the implications for calcium oxalate stone prevention.</title>
        <authorList>
            <person name="Chmiel J.A."/>
            <person name="Carr C."/>
            <person name="Stuivenberg G.A."/>
            <person name="Venema R."/>
            <person name="Chanyi R.M."/>
            <person name="Al K.F."/>
            <person name="Giguere D."/>
            <person name="Say H."/>
            <person name="Akouris P.P."/>
            <person name="Dominguez Romero S.A."/>
            <person name="Kwong A."/>
            <person name="Tai V."/>
            <person name="Koval S.F."/>
            <person name="Razvi H."/>
            <person name="Bjazevic J."/>
            <person name="Burton J.P."/>
        </authorList>
    </citation>
    <scope>NUCLEOTIDE SEQUENCE</scope>
    <source>
        <strain evidence="1">WoOx3</strain>
    </source>
</reference>
<evidence type="ECO:0000313" key="2">
    <source>
        <dbReference type="Proteomes" id="UP001156215"/>
    </source>
</evidence>
<accession>A0A9E9P3D5</accession>
<organism evidence="1 2">
    <name type="scientific">Oxalobacter vibrioformis</name>
    <dbReference type="NCBI Taxonomy" id="933080"/>
    <lineage>
        <taxon>Bacteria</taxon>
        <taxon>Pseudomonadati</taxon>
        <taxon>Pseudomonadota</taxon>
        <taxon>Betaproteobacteria</taxon>
        <taxon>Burkholderiales</taxon>
        <taxon>Oxalobacteraceae</taxon>
        <taxon>Oxalobacter</taxon>
    </lineage>
</organism>